<dbReference type="EMBL" id="JAESVA010000002">
    <property type="protein sequence ID" value="MCB8880163.1"/>
    <property type="molecule type" value="Genomic_DNA"/>
</dbReference>
<dbReference type="NCBIfam" id="NF004347">
    <property type="entry name" value="PRK05728.1-4"/>
    <property type="match status" value="1"/>
</dbReference>
<dbReference type="GO" id="GO:0032298">
    <property type="term" value="P:positive regulation of DNA-templated DNA replication initiation"/>
    <property type="evidence" value="ECO:0007669"/>
    <property type="project" value="TreeGrafter"/>
</dbReference>
<organism evidence="1 2">
    <name type="scientific">Acidisoma cellulosilyticum</name>
    <dbReference type="NCBI Taxonomy" id="2802395"/>
    <lineage>
        <taxon>Bacteria</taxon>
        <taxon>Pseudomonadati</taxon>
        <taxon>Pseudomonadota</taxon>
        <taxon>Alphaproteobacteria</taxon>
        <taxon>Acetobacterales</taxon>
        <taxon>Acidocellaceae</taxon>
        <taxon>Acidisoma</taxon>
    </lineage>
</organism>
<dbReference type="GO" id="GO:0003677">
    <property type="term" value="F:DNA binding"/>
    <property type="evidence" value="ECO:0007669"/>
    <property type="project" value="InterPro"/>
</dbReference>
<gene>
    <name evidence="1" type="ORF">ACELLULO517_07955</name>
</gene>
<dbReference type="InterPro" id="IPR007459">
    <property type="entry name" value="DNA_pol3_chi"/>
</dbReference>
<proteinExistence type="predicted"/>
<dbReference type="Proteomes" id="UP000721844">
    <property type="component" value="Unassembled WGS sequence"/>
</dbReference>
<dbReference type="Pfam" id="PF04364">
    <property type="entry name" value="DNA_pol3_chi"/>
    <property type="match status" value="1"/>
</dbReference>
<comment type="caution">
    <text evidence="1">The sequence shown here is derived from an EMBL/GenBank/DDBJ whole genome shotgun (WGS) entry which is preliminary data.</text>
</comment>
<dbReference type="InterPro" id="IPR036768">
    <property type="entry name" value="PolIII_chi_sf"/>
</dbReference>
<dbReference type="GO" id="GO:0006260">
    <property type="term" value="P:DNA replication"/>
    <property type="evidence" value="ECO:0007669"/>
    <property type="project" value="InterPro"/>
</dbReference>
<dbReference type="SUPFAM" id="SSF102400">
    <property type="entry name" value="DNA polymerase III chi subunit"/>
    <property type="match status" value="1"/>
</dbReference>
<dbReference type="AlphaFoldDB" id="A0A963Z1L8"/>
<dbReference type="PANTHER" id="PTHR38767">
    <property type="entry name" value="DNA POLYMERASE III SUBUNIT CHI"/>
    <property type="match status" value="1"/>
</dbReference>
<dbReference type="PANTHER" id="PTHR38767:SF1">
    <property type="entry name" value="DNA POLYMERASE III SUBUNIT CHI"/>
    <property type="match status" value="1"/>
</dbReference>
<dbReference type="RefSeq" id="WP_227306768.1">
    <property type="nucleotide sequence ID" value="NZ_JAESVA010000002.1"/>
</dbReference>
<keyword evidence="2" id="KW-1185">Reference proteome</keyword>
<name>A0A963Z1L8_9PROT</name>
<evidence type="ECO:0000313" key="2">
    <source>
        <dbReference type="Proteomes" id="UP000721844"/>
    </source>
</evidence>
<reference evidence="1 2" key="1">
    <citation type="journal article" date="2021" name="Microorganisms">
        <title>Acidisoma silvae sp. nov. and Acidisomacellulosilytica sp. nov., Two Acidophilic Bacteria Isolated from Decaying Wood, Hydrolyzing Cellulose and Producing Poly-3-hydroxybutyrate.</title>
        <authorList>
            <person name="Mieszkin S."/>
            <person name="Pouder E."/>
            <person name="Uroz S."/>
            <person name="Simon-Colin C."/>
            <person name="Alain K."/>
        </authorList>
    </citation>
    <scope>NUCLEOTIDE SEQUENCE [LARGE SCALE GENOMIC DNA]</scope>
    <source>
        <strain evidence="1 2">HW T5.17</strain>
    </source>
</reference>
<protein>
    <submittedName>
        <fullName evidence="1">DNA polymerase III subunit chi</fullName>
    </submittedName>
</protein>
<accession>A0A963Z1L8</accession>
<dbReference type="Gene3D" id="3.40.50.10110">
    <property type="entry name" value="DNA polymerase III subunit chi"/>
    <property type="match status" value="1"/>
</dbReference>
<evidence type="ECO:0000313" key="1">
    <source>
        <dbReference type="EMBL" id="MCB8880163.1"/>
    </source>
</evidence>
<dbReference type="GO" id="GO:0003887">
    <property type="term" value="F:DNA-directed DNA polymerase activity"/>
    <property type="evidence" value="ECO:0007669"/>
    <property type="project" value="InterPro"/>
</dbReference>
<sequence>MAEIGFYHLTRTTTQDALPALLGRTLSAGQRAVILCGSEDRLAALDTALWQCQNPDWLPHGSAATGYAAQQPIWLTLQDEEAPNGARFLFLIDGMSSARLDNVDRAFDLFDGNDGTAVAAARQRWVSAKAGGHTLSYWQQGPQGWERKQ</sequence>